<sequence length="172" mass="18772">MESYLGLQARALNGQCAALFRVRTSVTDVYMSVGRSNYGNDERAVVEVDCARFLRLWRADPRSEHAGLADGNPQIWRADPRFELAAEGFSFGEEDPVPLAEVSCPASAAVPYVAFTDGVMRTLWLAAYSAKSFPVECGVKDAEALQRLAGTPGSRWFSVAELVPPQAARARE</sequence>
<proteinExistence type="predicted"/>
<dbReference type="Proteomes" id="UP001489897">
    <property type="component" value="Unassembled WGS sequence"/>
</dbReference>
<organism evidence="1 2">
    <name type="scientific">Paraburkholderia ferrariae</name>
    <dbReference type="NCBI Taxonomy" id="386056"/>
    <lineage>
        <taxon>Bacteria</taxon>
        <taxon>Pseudomonadati</taxon>
        <taxon>Pseudomonadota</taxon>
        <taxon>Betaproteobacteria</taxon>
        <taxon>Burkholderiales</taxon>
        <taxon>Burkholderiaceae</taxon>
        <taxon>Paraburkholderia</taxon>
    </lineage>
</organism>
<protein>
    <submittedName>
        <fullName evidence="1">Uncharacterized protein</fullName>
    </submittedName>
</protein>
<evidence type="ECO:0000313" key="1">
    <source>
        <dbReference type="EMBL" id="MEM5420717.1"/>
    </source>
</evidence>
<name>A0ABU9RKX3_9BURK</name>
<evidence type="ECO:0000313" key="2">
    <source>
        <dbReference type="Proteomes" id="UP001489897"/>
    </source>
</evidence>
<accession>A0ABU9RKX3</accession>
<comment type="caution">
    <text evidence="1">The sequence shown here is derived from an EMBL/GenBank/DDBJ whole genome shotgun (WGS) entry which is preliminary data.</text>
</comment>
<gene>
    <name evidence="1" type="ORF">VSR73_06530</name>
</gene>
<dbReference type="InterPro" id="IPR054044">
    <property type="entry name" value="PFIN"/>
</dbReference>
<dbReference type="RefSeq" id="WP_342946206.1">
    <property type="nucleotide sequence ID" value="NZ_JAYMRV010000002.1"/>
</dbReference>
<dbReference type="EMBL" id="JAYMRV010000002">
    <property type="protein sequence ID" value="MEM5420717.1"/>
    <property type="molecule type" value="Genomic_DNA"/>
</dbReference>
<dbReference type="Pfam" id="PF22162">
    <property type="entry name" value="PFIN"/>
    <property type="match status" value="1"/>
</dbReference>
<keyword evidence="2" id="KW-1185">Reference proteome</keyword>
<reference evidence="1 2" key="1">
    <citation type="submission" date="2024-01" db="EMBL/GenBank/DDBJ databases">
        <title>The diversity of rhizobia nodulating Mimosa spp. in eleven states of Brazil covering several biomes is determined by host plant, location, and edaphic factors.</title>
        <authorList>
            <person name="Rouws L."/>
            <person name="Barauna A."/>
            <person name="Beukes C."/>
            <person name="De Faria S.M."/>
            <person name="Gross E."/>
            <person name="Dos Reis Junior F.B."/>
            <person name="Simon M."/>
            <person name="Maluk M."/>
            <person name="Odee D.W."/>
            <person name="Kenicer G."/>
            <person name="Young J.P.W."/>
            <person name="Reis V.M."/>
            <person name="Zilli J."/>
            <person name="James E.K."/>
        </authorList>
    </citation>
    <scope>NUCLEOTIDE SEQUENCE [LARGE SCALE GENOMIC DNA]</scope>
    <source>
        <strain evidence="1 2">JPY167</strain>
    </source>
</reference>